<dbReference type="Proteomes" id="UP000572817">
    <property type="component" value="Unassembled WGS sequence"/>
</dbReference>
<accession>A0A8H4IQ18</accession>
<protein>
    <submittedName>
        <fullName evidence="2">Uncharacterized protein</fullName>
    </submittedName>
</protein>
<comment type="caution">
    <text evidence="2">The sequence shown here is derived from an EMBL/GenBank/DDBJ whole genome shotgun (WGS) entry which is preliminary data.</text>
</comment>
<evidence type="ECO:0000313" key="3">
    <source>
        <dbReference type="Proteomes" id="UP000572817"/>
    </source>
</evidence>
<reference evidence="2" key="1">
    <citation type="submission" date="2020-04" db="EMBL/GenBank/DDBJ databases">
        <title>Genome Assembly and Annotation of Botryosphaeria dothidea sdau 11-99, a Latent Pathogen of Apple Fruit Ring Rot in China.</title>
        <authorList>
            <person name="Yu C."/>
            <person name="Diao Y."/>
            <person name="Lu Q."/>
            <person name="Zhao J."/>
            <person name="Cui S."/>
            <person name="Peng C."/>
            <person name="He B."/>
            <person name="Liu H."/>
        </authorList>
    </citation>
    <scope>NUCLEOTIDE SEQUENCE [LARGE SCALE GENOMIC DNA]</scope>
    <source>
        <strain evidence="2">Sdau11-99</strain>
    </source>
</reference>
<feature type="compositionally biased region" description="Low complexity" evidence="1">
    <location>
        <begin position="105"/>
        <end position="128"/>
    </location>
</feature>
<proteinExistence type="predicted"/>
<dbReference type="AlphaFoldDB" id="A0A8H4IQ18"/>
<evidence type="ECO:0000256" key="1">
    <source>
        <dbReference type="SAM" id="MobiDB-lite"/>
    </source>
</evidence>
<gene>
    <name evidence="2" type="ORF">GTA08_BOTSDO06593</name>
</gene>
<keyword evidence="3" id="KW-1185">Reference proteome</keyword>
<feature type="region of interest" description="Disordered" evidence="1">
    <location>
        <begin position="178"/>
        <end position="211"/>
    </location>
</feature>
<feature type="compositionally biased region" description="Basic residues" evidence="1">
    <location>
        <begin position="178"/>
        <end position="192"/>
    </location>
</feature>
<feature type="region of interest" description="Disordered" evidence="1">
    <location>
        <begin position="74"/>
        <end position="155"/>
    </location>
</feature>
<evidence type="ECO:0000313" key="2">
    <source>
        <dbReference type="EMBL" id="KAF4305192.1"/>
    </source>
</evidence>
<dbReference type="EMBL" id="WWBZ02000040">
    <property type="protein sequence ID" value="KAF4305192.1"/>
    <property type="molecule type" value="Genomic_DNA"/>
</dbReference>
<sequence>MPVGEIWNLKTQEDILERTCRASQLGRYAAEIMWLPAGCRAVVSPSRLPCLSLRLCLRLFLRLARLVPLSPPPPPPALPTAHKPLSAGASLPHDEHRNPPPQPLPQALARQSSRLSPAAPSAAQAPAPHRTGHRFSGPRAAPQSTTNLPAAQPPPTASRALWVVCGCSRQLPGCRKRLSSRRRPGVRARPTAHGHFGEAALSPEFAGQPRV</sequence>
<organism evidence="2 3">
    <name type="scientific">Botryosphaeria dothidea</name>
    <dbReference type="NCBI Taxonomy" id="55169"/>
    <lineage>
        <taxon>Eukaryota</taxon>
        <taxon>Fungi</taxon>
        <taxon>Dikarya</taxon>
        <taxon>Ascomycota</taxon>
        <taxon>Pezizomycotina</taxon>
        <taxon>Dothideomycetes</taxon>
        <taxon>Dothideomycetes incertae sedis</taxon>
        <taxon>Botryosphaeriales</taxon>
        <taxon>Botryosphaeriaceae</taxon>
        <taxon>Botryosphaeria</taxon>
    </lineage>
</organism>
<name>A0A8H4IQ18_9PEZI</name>